<dbReference type="Proteomes" id="UP001208570">
    <property type="component" value="Unassembled WGS sequence"/>
</dbReference>
<feature type="region of interest" description="Disordered" evidence="1">
    <location>
        <begin position="75"/>
        <end position="94"/>
    </location>
</feature>
<gene>
    <name evidence="2" type="ORF">LSH36_338g02006</name>
</gene>
<name>A0AAD9N1N1_9ANNE</name>
<organism evidence="2 3">
    <name type="scientific">Paralvinella palmiformis</name>
    <dbReference type="NCBI Taxonomy" id="53620"/>
    <lineage>
        <taxon>Eukaryota</taxon>
        <taxon>Metazoa</taxon>
        <taxon>Spiralia</taxon>
        <taxon>Lophotrochozoa</taxon>
        <taxon>Annelida</taxon>
        <taxon>Polychaeta</taxon>
        <taxon>Sedentaria</taxon>
        <taxon>Canalipalpata</taxon>
        <taxon>Terebellida</taxon>
        <taxon>Terebelliformia</taxon>
        <taxon>Alvinellidae</taxon>
        <taxon>Paralvinella</taxon>
    </lineage>
</organism>
<keyword evidence="3" id="KW-1185">Reference proteome</keyword>
<proteinExistence type="predicted"/>
<evidence type="ECO:0000313" key="2">
    <source>
        <dbReference type="EMBL" id="KAK2152153.1"/>
    </source>
</evidence>
<feature type="compositionally biased region" description="Basic and acidic residues" evidence="1">
    <location>
        <begin position="75"/>
        <end position="84"/>
    </location>
</feature>
<protein>
    <submittedName>
        <fullName evidence="2">Uncharacterized protein</fullName>
    </submittedName>
</protein>
<accession>A0AAD9N1N1</accession>
<sequence>MVVFLLSQQQGTKFLCSVLVAPVKNENNEIILFILNLEDITDAPVRSDHCRNSLKNSKYNRHKSFRLRLPSLRRDAHSISKDEENPPTEESVPLHHITVPPDAIIGSSPQQLGKRPLDRELSNVSNWSNTSDFRSQKSSECSIRKATSLENIDMLSPELSSSRHKSATVSSASQLMAVVTAAASSSSLNLAIAQNNNNNGFTRRLPEDAVMTSDLSEASWWLACCPFDMATTNIIHNASSRHWNATANHLRQNFLSTAASDSELSKCRTKLSNSLRNIANDMLFSRSIEKESMLSSSKQGLFLPMHNMKHNVTEKVAQVSEL</sequence>
<dbReference type="EMBL" id="JAODUP010000338">
    <property type="protein sequence ID" value="KAK2152153.1"/>
    <property type="molecule type" value="Genomic_DNA"/>
</dbReference>
<reference evidence="2" key="1">
    <citation type="journal article" date="2023" name="Mol. Biol. Evol.">
        <title>Third-Generation Sequencing Reveals the Adaptive Role of the Epigenome in Three Deep-Sea Polychaetes.</title>
        <authorList>
            <person name="Perez M."/>
            <person name="Aroh O."/>
            <person name="Sun Y."/>
            <person name="Lan Y."/>
            <person name="Juniper S.K."/>
            <person name="Young C.R."/>
            <person name="Angers B."/>
            <person name="Qian P.Y."/>
        </authorList>
    </citation>
    <scope>NUCLEOTIDE SEQUENCE</scope>
    <source>
        <strain evidence="2">P08H-3</strain>
    </source>
</reference>
<evidence type="ECO:0000313" key="3">
    <source>
        <dbReference type="Proteomes" id="UP001208570"/>
    </source>
</evidence>
<evidence type="ECO:0000256" key="1">
    <source>
        <dbReference type="SAM" id="MobiDB-lite"/>
    </source>
</evidence>
<comment type="caution">
    <text evidence="2">The sequence shown here is derived from an EMBL/GenBank/DDBJ whole genome shotgun (WGS) entry which is preliminary data.</text>
</comment>
<dbReference type="AlphaFoldDB" id="A0AAD9N1N1"/>